<dbReference type="Proteomes" id="UP000694388">
    <property type="component" value="Unplaced"/>
</dbReference>
<dbReference type="InterPro" id="IPR011333">
    <property type="entry name" value="SKP1/BTB/POZ_sf"/>
</dbReference>
<dbReference type="InterPro" id="IPR015915">
    <property type="entry name" value="Kelch-typ_b-propeller"/>
</dbReference>
<proteinExistence type="predicted"/>
<dbReference type="SUPFAM" id="SSF117281">
    <property type="entry name" value="Kelch motif"/>
    <property type="match status" value="1"/>
</dbReference>
<dbReference type="Pfam" id="PF01344">
    <property type="entry name" value="Kelch_1"/>
    <property type="match status" value="2"/>
</dbReference>
<dbReference type="OMA" id="TWSVVGQ"/>
<keyword evidence="2" id="KW-0677">Repeat</keyword>
<dbReference type="InterPro" id="IPR011705">
    <property type="entry name" value="BACK"/>
</dbReference>
<feature type="region of interest" description="Disordered" evidence="3">
    <location>
        <begin position="575"/>
        <end position="595"/>
    </location>
</feature>
<dbReference type="GO" id="GO:0016567">
    <property type="term" value="P:protein ubiquitination"/>
    <property type="evidence" value="ECO:0007669"/>
    <property type="project" value="UniProtKB-UniPathway"/>
</dbReference>
<protein>
    <submittedName>
        <fullName evidence="5">Kelch-like family member 21</fullName>
    </submittedName>
</protein>
<dbReference type="InterPro" id="IPR000210">
    <property type="entry name" value="BTB/POZ_dom"/>
</dbReference>
<evidence type="ECO:0000313" key="5">
    <source>
        <dbReference type="Ensembl" id="ENSEBUP00000010367.1"/>
    </source>
</evidence>
<dbReference type="SMART" id="SM00225">
    <property type="entry name" value="BTB"/>
    <property type="match status" value="1"/>
</dbReference>
<dbReference type="SUPFAM" id="SSF54695">
    <property type="entry name" value="POZ domain"/>
    <property type="match status" value="1"/>
</dbReference>
<dbReference type="Pfam" id="PF00651">
    <property type="entry name" value="BTB"/>
    <property type="match status" value="1"/>
</dbReference>
<dbReference type="Gene3D" id="2.120.10.80">
    <property type="entry name" value="Kelch-type beta propeller"/>
    <property type="match status" value="2"/>
</dbReference>
<keyword evidence="6" id="KW-1185">Reference proteome</keyword>
<sequence>MAEDGTPPGFAYTDPGHAQAVLAGLAALRCDSRLCDVVLGAGGREFPCHKAVLAASSHYFQAMFAGSMRESRQARVEIRDVGATALAQLLDYAYTGAVFVPGDGAVTLLQAADLLQFPAVKEACCRCLARQLDISNCLDMQTFAEAFSCPWLAEAAHRFAARHAIDVSRRAEFRSLPLHRIIALLSDDHLCVEHEEGAFTLAARWIRSDPVSRRPFWPDLLEWVRLPFLRRFSLLAAVESEPGVHAAPRCRELLREARALQDSPQDRHNVLCPQRLRPRPSTGLAEVLVVLGGFDVNCEWQSGVHCYNQATGAWRRLALLPQRLVGGYSIAALGNDIYVTGGWDGTQLFPTVWRYSSAVNEWGRAAAMAQAYEFHVSVALGPHLYVIAANATQRYDTADDSWFSLRPLPQPMQAFSAAACRGHLYVIGSYEDDVGEDGRVVSTVILSYDPDVDIWTTLDCDDGKPEWDYVPITVALNGLIYLISHSLAVFALDPAKRIWHDVPPMKQIHVGASVTPLGGQLLVSGGYNSSLELSTEVEAYDAATNVWSTVAHLPHPSLWHNAVSIFRQFVPPSHGQFRDSHPARTHARRNQAVED</sequence>
<dbReference type="Ensembl" id="ENSEBUT00000010913.1">
    <property type="protein sequence ID" value="ENSEBUP00000010367.1"/>
    <property type="gene ID" value="ENSEBUG00000006657.1"/>
</dbReference>
<dbReference type="GeneTree" id="ENSGT00940000158631"/>
<dbReference type="AlphaFoldDB" id="A0A8C4Q6B4"/>
<feature type="domain" description="BTB" evidence="4">
    <location>
        <begin position="35"/>
        <end position="102"/>
    </location>
</feature>
<dbReference type="UniPathway" id="UPA00143"/>
<dbReference type="Pfam" id="PF07707">
    <property type="entry name" value="BACK"/>
    <property type="match status" value="1"/>
</dbReference>
<dbReference type="InterPro" id="IPR017096">
    <property type="entry name" value="BTB-kelch_protein"/>
</dbReference>
<organism evidence="5 6">
    <name type="scientific">Eptatretus burgeri</name>
    <name type="common">Inshore hagfish</name>
    <dbReference type="NCBI Taxonomy" id="7764"/>
    <lineage>
        <taxon>Eukaryota</taxon>
        <taxon>Metazoa</taxon>
        <taxon>Chordata</taxon>
        <taxon>Craniata</taxon>
        <taxon>Vertebrata</taxon>
        <taxon>Cyclostomata</taxon>
        <taxon>Myxini</taxon>
        <taxon>Myxiniformes</taxon>
        <taxon>Myxinidae</taxon>
        <taxon>Eptatretinae</taxon>
        <taxon>Eptatretus</taxon>
    </lineage>
</organism>
<dbReference type="PANTHER" id="PTHR45632">
    <property type="entry name" value="LD33804P"/>
    <property type="match status" value="1"/>
</dbReference>
<keyword evidence="1" id="KW-0880">Kelch repeat</keyword>
<dbReference type="PROSITE" id="PS50097">
    <property type="entry name" value="BTB"/>
    <property type="match status" value="1"/>
</dbReference>
<dbReference type="SMART" id="SM00612">
    <property type="entry name" value="Kelch"/>
    <property type="match status" value="5"/>
</dbReference>
<dbReference type="InterPro" id="IPR006652">
    <property type="entry name" value="Kelch_1"/>
</dbReference>
<dbReference type="Gene3D" id="1.25.40.420">
    <property type="match status" value="1"/>
</dbReference>
<dbReference type="PIRSF" id="PIRSF037037">
    <property type="entry name" value="Kelch-like_protein_gigaxonin"/>
    <property type="match status" value="1"/>
</dbReference>
<evidence type="ECO:0000313" key="6">
    <source>
        <dbReference type="Proteomes" id="UP000694388"/>
    </source>
</evidence>
<accession>A0A8C4Q6B4</accession>
<evidence type="ECO:0000256" key="1">
    <source>
        <dbReference type="ARBA" id="ARBA00022441"/>
    </source>
</evidence>
<dbReference type="PANTHER" id="PTHR45632:SF3">
    <property type="entry name" value="KELCH-LIKE PROTEIN 32"/>
    <property type="match status" value="1"/>
</dbReference>
<dbReference type="SMART" id="SM00875">
    <property type="entry name" value="BACK"/>
    <property type="match status" value="1"/>
</dbReference>
<reference evidence="5" key="1">
    <citation type="submission" date="2025-05" db="UniProtKB">
        <authorList>
            <consortium name="Ensembl"/>
        </authorList>
    </citation>
    <scope>IDENTIFICATION</scope>
</reference>
<dbReference type="Gene3D" id="3.30.710.10">
    <property type="entry name" value="Potassium Channel Kv1.1, Chain A"/>
    <property type="match status" value="1"/>
</dbReference>
<dbReference type="Ensembl" id="ENSEBUT00000010884.1">
    <property type="protein sequence ID" value="ENSEBUP00000010338.1"/>
    <property type="gene ID" value="ENSEBUG00000006657.1"/>
</dbReference>
<evidence type="ECO:0000259" key="4">
    <source>
        <dbReference type="PROSITE" id="PS50097"/>
    </source>
</evidence>
<evidence type="ECO:0000256" key="3">
    <source>
        <dbReference type="SAM" id="MobiDB-lite"/>
    </source>
</evidence>
<dbReference type="FunFam" id="1.25.40.420:FF:000001">
    <property type="entry name" value="Kelch-like family member 12"/>
    <property type="match status" value="1"/>
</dbReference>
<name>A0A8C4Q6B4_EPTBU</name>
<evidence type="ECO:0000256" key="2">
    <source>
        <dbReference type="ARBA" id="ARBA00022737"/>
    </source>
</evidence>